<dbReference type="RefSeq" id="WP_101357508.1">
    <property type="nucleotide sequence ID" value="NZ_NKXO01000003.1"/>
</dbReference>
<name>A0A2N3IK72_9BACT</name>
<organism evidence="1 2">
    <name type="scientific">Raineya orbicola</name>
    <dbReference type="NCBI Taxonomy" id="2016530"/>
    <lineage>
        <taxon>Bacteria</taxon>
        <taxon>Pseudomonadati</taxon>
        <taxon>Bacteroidota</taxon>
        <taxon>Cytophagia</taxon>
        <taxon>Cytophagales</taxon>
        <taxon>Raineyaceae</taxon>
        <taxon>Raineya</taxon>
    </lineage>
</organism>
<dbReference type="Proteomes" id="UP000233387">
    <property type="component" value="Unassembled WGS sequence"/>
</dbReference>
<comment type="caution">
    <text evidence="1">The sequence shown here is derived from an EMBL/GenBank/DDBJ whole genome shotgun (WGS) entry which is preliminary data.</text>
</comment>
<evidence type="ECO:0000313" key="1">
    <source>
        <dbReference type="EMBL" id="PKQ70704.1"/>
    </source>
</evidence>
<dbReference type="PANTHER" id="PTHR41913">
    <property type="entry name" value="DUF1684 DOMAIN-CONTAINING PROTEIN"/>
    <property type="match status" value="1"/>
</dbReference>
<protein>
    <recommendedName>
        <fullName evidence="3">DUF1684 domain-containing protein</fullName>
    </recommendedName>
</protein>
<dbReference type="AlphaFoldDB" id="A0A2N3IK72"/>
<keyword evidence="2" id="KW-1185">Reference proteome</keyword>
<dbReference type="InterPro" id="IPR012467">
    <property type="entry name" value="DUF1684"/>
</dbReference>
<evidence type="ECO:0008006" key="3">
    <source>
        <dbReference type="Google" id="ProtNLM"/>
    </source>
</evidence>
<sequence>MIKPKFLLFLVAIIALALIVFVVVSEQNDTQAYIQKIEIEREQRNQTFKISAESPIAKRDSFQGLQYFPPNPDWRIKARVEYIKKGKPVAIAMTKSDPEPYLPYAYAYFSYQGKEYKLMLLHKTGDKFLFLPFYDASNGKETYKGGRYINNVAFPKGEQIVLDFNYATNPYCVYNPDYTCPIPPKENKLDFPILAGEKMYQPPSDKSP</sequence>
<evidence type="ECO:0000313" key="2">
    <source>
        <dbReference type="Proteomes" id="UP000233387"/>
    </source>
</evidence>
<reference evidence="1 2" key="1">
    <citation type="submission" date="2017-06" db="EMBL/GenBank/DDBJ databases">
        <title>Raineya orbicola gen. nov., sp. nov. a slightly thermophilic bacterium of the phylum Bacteroidetes and the description of Raineyaceae fam. nov.</title>
        <authorList>
            <person name="Albuquerque L."/>
            <person name="Polonia A.R.M."/>
            <person name="Barroso C."/>
            <person name="Froufe H.J.C."/>
            <person name="Lage O."/>
            <person name="Lobo-Da-Cunha A."/>
            <person name="Egas C."/>
            <person name="Da Costa M.S."/>
        </authorList>
    </citation>
    <scope>NUCLEOTIDE SEQUENCE [LARGE SCALE GENOMIC DNA]</scope>
    <source>
        <strain evidence="1 2">SPSPC-11</strain>
    </source>
</reference>
<gene>
    <name evidence="1" type="ORF">Rain11_0241</name>
</gene>
<dbReference type="Pfam" id="PF07920">
    <property type="entry name" value="DUF1684"/>
    <property type="match status" value="1"/>
</dbReference>
<dbReference type="EMBL" id="NKXO01000003">
    <property type="protein sequence ID" value="PKQ70704.1"/>
    <property type="molecule type" value="Genomic_DNA"/>
</dbReference>
<dbReference type="OrthoDB" id="5493262at2"/>
<dbReference type="PANTHER" id="PTHR41913:SF1">
    <property type="entry name" value="DUF1684 DOMAIN-CONTAINING PROTEIN"/>
    <property type="match status" value="1"/>
</dbReference>
<proteinExistence type="predicted"/>
<accession>A0A2N3IK72</accession>